<keyword evidence="4" id="KW-0560">Oxidoreductase</keyword>
<keyword evidence="5" id="KW-0443">Lipid metabolism</keyword>
<organism evidence="9 10">
    <name type="scientific">Arsenicibacter rosenii</name>
    <dbReference type="NCBI Taxonomy" id="1750698"/>
    <lineage>
        <taxon>Bacteria</taxon>
        <taxon>Pseudomonadati</taxon>
        <taxon>Bacteroidota</taxon>
        <taxon>Cytophagia</taxon>
        <taxon>Cytophagales</taxon>
        <taxon>Spirosomataceae</taxon>
        <taxon>Arsenicibacter</taxon>
    </lineage>
</organism>
<sequence>MKQQSFEQDVQPLLLYAVPLIALCILLEWWFTRHDDHHRSYDPGDFKASVGIGLGSLIINGILKAATVAMSLFFYELVPWRLPNTWWVWILAYAGIDLCNYTAHYVAHKQRFWWATHVTHHSSEHLNLSTSFRNSWTQYLKIVFFIPVWCLGIHPAITFTCYQLDLLYQFWIHTEVIGKLPRWVEFIFVTPSHHRVHHGSNAAYLDKNFGTTFILWDRLFGTFAEEAEKPVYGLTKPVESFDVIYLNFHEWVAIWRDLRRATSVRQAWTILFGPPT</sequence>
<keyword evidence="2 7" id="KW-0812">Transmembrane</keyword>
<evidence type="ECO:0000313" key="9">
    <source>
        <dbReference type="EMBL" id="OIN59514.1"/>
    </source>
</evidence>
<dbReference type="RefSeq" id="WP_071503195.1">
    <property type="nucleotide sequence ID" value="NZ_MORL01000004.1"/>
</dbReference>
<gene>
    <name evidence="9" type="ORF">BLX24_09320</name>
</gene>
<proteinExistence type="predicted"/>
<dbReference type="OrthoDB" id="9770329at2"/>
<evidence type="ECO:0000259" key="8">
    <source>
        <dbReference type="Pfam" id="PF04116"/>
    </source>
</evidence>
<evidence type="ECO:0000313" key="10">
    <source>
        <dbReference type="Proteomes" id="UP000181790"/>
    </source>
</evidence>
<dbReference type="PANTHER" id="PTHR21624:SF1">
    <property type="entry name" value="ALKYLGLYCEROL MONOOXYGENASE"/>
    <property type="match status" value="1"/>
</dbReference>
<keyword evidence="3 7" id="KW-1133">Transmembrane helix</keyword>
<evidence type="ECO:0000256" key="7">
    <source>
        <dbReference type="SAM" id="Phobius"/>
    </source>
</evidence>
<evidence type="ECO:0000256" key="1">
    <source>
        <dbReference type="ARBA" id="ARBA00004127"/>
    </source>
</evidence>
<dbReference type="InterPro" id="IPR051689">
    <property type="entry name" value="Sterol_desaturase/TMEM195"/>
</dbReference>
<keyword evidence="10" id="KW-1185">Reference proteome</keyword>
<name>A0A1S2VL79_9BACT</name>
<dbReference type="EMBL" id="MORL01000004">
    <property type="protein sequence ID" value="OIN59514.1"/>
    <property type="molecule type" value="Genomic_DNA"/>
</dbReference>
<evidence type="ECO:0000256" key="4">
    <source>
        <dbReference type="ARBA" id="ARBA00023002"/>
    </source>
</evidence>
<dbReference type="Proteomes" id="UP000181790">
    <property type="component" value="Unassembled WGS sequence"/>
</dbReference>
<dbReference type="Pfam" id="PF04116">
    <property type="entry name" value="FA_hydroxylase"/>
    <property type="match status" value="1"/>
</dbReference>
<dbReference type="GO" id="GO:0006643">
    <property type="term" value="P:membrane lipid metabolic process"/>
    <property type="evidence" value="ECO:0007669"/>
    <property type="project" value="TreeGrafter"/>
</dbReference>
<dbReference type="GO" id="GO:0005506">
    <property type="term" value="F:iron ion binding"/>
    <property type="evidence" value="ECO:0007669"/>
    <property type="project" value="InterPro"/>
</dbReference>
<feature type="transmembrane region" description="Helical" evidence="7">
    <location>
        <begin position="52"/>
        <end position="74"/>
    </location>
</feature>
<evidence type="ECO:0000256" key="2">
    <source>
        <dbReference type="ARBA" id="ARBA00022692"/>
    </source>
</evidence>
<evidence type="ECO:0000256" key="3">
    <source>
        <dbReference type="ARBA" id="ARBA00022989"/>
    </source>
</evidence>
<feature type="transmembrane region" description="Helical" evidence="7">
    <location>
        <begin position="86"/>
        <end position="107"/>
    </location>
</feature>
<comment type="caution">
    <text evidence="9">The sequence shown here is derived from an EMBL/GenBank/DDBJ whole genome shotgun (WGS) entry which is preliminary data.</text>
</comment>
<dbReference type="PANTHER" id="PTHR21624">
    <property type="entry name" value="STEROL DESATURASE-RELATED PROTEIN"/>
    <property type="match status" value="1"/>
</dbReference>
<dbReference type="GO" id="GO:0008610">
    <property type="term" value="P:lipid biosynthetic process"/>
    <property type="evidence" value="ECO:0007669"/>
    <property type="project" value="InterPro"/>
</dbReference>
<feature type="transmembrane region" description="Helical" evidence="7">
    <location>
        <begin position="13"/>
        <end position="31"/>
    </location>
</feature>
<protein>
    <submittedName>
        <fullName evidence="9">Fatty acid hydroxylase</fullName>
    </submittedName>
</protein>
<feature type="domain" description="Fatty acid hydroxylase" evidence="8">
    <location>
        <begin position="89"/>
        <end position="222"/>
    </location>
</feature>
<dbReference type="InterPro" id="IPR006694">
    <property type="entry name" value="Fatty_acid_hydroxylase"/>
</dbReference>
<dbReference type="GO" id="GO:0050479">
    <property type="term" value="F:glyceryl-ether monooxygenase activity"/>
    <property type="evidence" value="ECO:0007669"/>
    <property type="project" value="TreeGrafter"/>
</dbReference>
<evidence type="ECO:0000256" key="5">
    <source>
        <dbReference type="ARBA" id="ARBA00023098"/>
    </source>
</evidence>
<keyword evidence="6 7" id="KW-0472">Membrane</keyword>
<comment type="subcellular location">
    <subcellularLocation>
        <location evidence="1">Endomembrane system</location>
        <topology evidence="1">Multi-pass membrane protein</topology>
    </subcellularLocation>
</comment>
<dbReference type="GO" id="GO:0016020">
    <property type="term" value="C:membrane"/>
    <property type="evidence" value="ECO:0007669"/>
    <property type="project" value="GOC"/>
</dbReference>
<evidence type="ECO:0000256" key="6">
    <source>
        <dbReference type="ARBA" id="ARBA00023136"/>
    </source>
</evidence>
<accession>A0A1S2VL79</accession>
<reference evidence="9 10" key="1">
    <citation type="submission" date="2016-10" db="EMBL/GenBank/DDBJ databases">
        <title>Arsenicibacter rosenii gen. nov., sp. nov., an efficient arsenic-methylating bacterium isolated from an arsenic-contaminated paddy soil.</title>
        <authorList>
            <person name="Huang K."/>
        </authorList>
    </citation>
    <scope>NUCLEOTIDE SEQUENCE [LARGE SCALE GENOMIC DNA]</scope>
    <source>
        <strain evidence="9 10">SM-1</strain>
    </source>
</reference>
<dbReference type="GO" id="GO:0012505">
    <property type="term" value="C:endomembrane system"/>
    <property type="evidence" value="ECO:0007669"/>
    <property type="project" value="UniProtKB-SubCell"/>
</dbReference>
<feature type="transmembrane region" description="Helical" evidence="7">
    <location>
        <begin position="139"/>
        <end position="157"/>
    </location>
</feature>
<dbReference type="AlphaFoldDB" id="A0A1S2VL79"/>